<proteinExistence type="inferred from homology"/>
<comment type="catalytic activity">
    <reaction evidence="10 11">
        <text>2 5-aminolevulinate = porphobilinogen + 2 H2O + H(+)</text>
        <dbReference type="Rhea" id="RHEA:24064"/>
        <dbReference type="ChEBI" id="CHEBI:15377"/>
        <dbReference type="ChEBI" id="CHEBI:15378"/>
        <dbReference type="ChEBI" id="CHEBI:58126"/>
        <dbReference type="ChEBI" id="CHEBI:356416"/>
        <dbReference type="EC" id="4.2.1.24"/>
    </reaction>
</comment>
<evidence type="ECO:0000313" key="13">
    <source>
        <dbReference type="EMBL" id="GIH38950.1"/>
    </source>
</evidence>
<evidence type="ECO:0000313" key="14">
    <source>
        <dbReference type="Proteomes" id="UP000603904"/>
    </source>
</evidence>
<dbReference type="CDD" id="cd00384">
    <property type="entry name" value="ALAD_PBGS"/>
    <property type="match status" value="1"/>
</dbReference>
<sequence length="344" mass="36444">MESTVTATPHTPAQAAGLAQFPVARPRRLRRTASLRRMVAGTRLHPAELVLPMFVKEGIAEPQPVGSMPGVVQHTRDSLRKAAHEAAEAGVGGLILFGVPEHKDARGSGADDPEGIVQVALRELAADLGDALVLMSDTCLDEYTDHGHCGLLTEDGEVDNDATLERYASAAVAQAAAGSQVIAPSGMMDGQVAAIRAGLDAAGFEQTPILAYSAKYASAFYGPFRDAAECAPQFGDRSAYQQDPAGPVGEALREVRLDLAEGADAVMVKPALAYLDILRQVRDLVEVPVAAYQVSGEYAMVEAAAANGWIDRDRVIMESLVAIRRAGADLILTYWATEVARRLS</sequence>
<dbReference type="InterPro" id="IPR013785">
    <property type="entry name" value="Aldolase_TIM"/>
</dbReference>
<evidence type="ECO:0000256" key="11">
    <source>
        <dbReference type="RuleBase" id="RU000515"/>
    </source>
</evidence>
<dbReference type="PANTHER" id="PTHR11458:SF0">
    <property type="entry name" value="DELTA-AMINOLEVULINIC ACID DEHYDRATASE"/>
    <property type="match status" value="1"/>
</dbReference>
<comment type="similarity">
    <text evidence="2 12">Belongs to the ALAD family.</text>
</comment>
<dbReference type="SUPFAM" id="SSF51569">
    <property type="entry name" value="Aldolase"/>
    <property type="match status" value="1"/>
</dbReference>
<dbReference type="EC" id="4.2.1.24" evidence="4 11"/>
<dbReference type="PANTHER" id="PTHR11458">
    <property type="entry name" value="DELTA-AMINOLEVULINIC ACID DEHYDRATASE"/>
    <property type="match status" value="1"/>
</dbReference>
<comment type="function">
    <text evidence="9">Catalyzes an early step in the biosynthesis of tetrapyrroles. Binds two molecules of 5-aminolevulinate per subunit, each at a distinct site, and catalyzes their condensation to form porphobilinogen.</text>
</comment>
<accession>A0ABQ4FVV9</accession>
<comment type="caution">
    <text evidence="13">The sequence shown here is derived from an EMBL/GenBank/DDBJ whole genome shotgun (WGS) entry which is preliminary data.</text>
</comment>
<keyword evidence="6" id="KW-0350">Heme biosynthesis</keyword>
<evidence type="ECO:0000256" key="9">
    <source>
        <dbReference type="ARBA" id="ARBA00025628"/>
    </source>
</evidence>
<organism evidence="13 14">
    <name type="scientific">Microbispora corallina</name>
    <dbReference type="NCBI Taxonomy" id="83302"/>
    <lineage>
        <taxon>Bacteria</taxon>
        <taxon>Bacillati</taxon>
        <taxon>Actinomycetota</taxon>
        <taxon>Actinomycetes</taxon>
        <taxon>Streptosporangiales</taxon>
        <taxon>Streptosporangiaceae</taxon>
        <taxon>Microbispora</taxon>
    </lineage>
</organism>
<dbReference type="Gene3D" id="3.20.20.70">
    <property type="entry name" value="Aldolase class I"/>
    <property type="match status" value="1"/>
</dbReference>
<evidence type="ECO:0000256" key="4">
    <source>
        <dbReference type="ARBA" id="ARBA00012053"/>
    </source>
</evidence>
<keyword evidence="7 11" id="KW-0456">Lyase</keyword>
<evidence type="ECO:0000256" key="8">
    <source>
        <dbReference type="ARBA" id="ARBA00023244"/>
    </source>
</evidence>
<evidence type="ECO:0000256" key="6">
    <source>
        <dbReference type="ARBA" id="ARBA00023133"/>
    </source>
</evidence>
<dbReference type="NCBIfam" id="NF006762">
    <property type="entry name" value="PRK09283.1"/>
    <property type="match status" value="1"/>
</dbReference>
<reference evidence="13 14" key="1">
    <citation type="submission" date="2021-01" db="EMBL/GenBank/DDBJ databases">
        <title>Whole genome shotgun sequence of Microbispora corallina NBRC 16416.</title>
        <authorList>
            <person name="Komaki H."/>
            <person name="Tamura T."/>
        </authorList>
    </citation>
    <scope>NUCLEOTIDE SEQUENCE [LARGE SCALE GENOMIC DNA]</scope>
    <source>
        <strain evidence="13 14">NBRC 16416</strain>
    </source>
</reference>
<keyword evidence="14" id="KW-1185">Reference proteome</keyword>
<dbReference type="PROSITE" id="PS00169">
    <property type="entry name" value="D_ALA_DEHYDRATASE"/>
    <property type="match status" value="1"/>
</dbReference>
<evidence type="ECO:0000256" key="1">
    <source>
        <dbReference type="ARBA" id="ARBA00004694"/>
    </source>
</evidence>
<comment type="pathway">
    <text evidence="1">Porphyrin-containing compound metabolism; protoporphyrin-IX biosynthesis; coproporphyrinogen-III from 5-aminolevulinate: step 1/4.</text>
</comment>
<dbReference type="InterPro" id="IPR001731">
    <property type="entry name" value="ALAD"/>
</dbReference>
<dbReference type="PIRSF" id="PIRSF001415">
    <property type="entry name" value="Porphbilin_synth"/>
    <property type="match status" value="1"/>
</dbReference>
<keyword evidence="8 11" id="KW-0627">Porphyrin biosynthesis</keyword>
<protein>
    <recommendedName>
        <fullName evidence="5 11">Delta-aminolevulinic acid dehydratase</fullName>
        <ecNumber evidence="4 11">4.2.1.24</ecNumber>
    </recommendedName>
</protein>
<dbReference type="EMBL" id="BOOC01000005">
    <property type="protein sequence ID" value="GIH38950.1"/>
    <property type="molecule type" value="Genomic_DNA"/>
</dbReference>
<name>A0ABQ4FVV9_9ACTN</name>
<evidence type="ECO:0000256" key="7">
    <source>
        <dbReference type="ARBA" id="ARBA00023239"/>
    </source>
</evidence>
<comment type="subunit">
    <text evidence="3 11">Homooctamer.</text>
</comment>
<dbReference type="SMART" id="SM01004">
    <property type="entry name" value="ALAD"/>
    <property type="match status" value="1"/>
</dbReference>
<gene>
    <name evidence="13" type="primary">hemB</name>
    <name evidence="13" type="ORF">Mco01_19500</name>
</gene>
<evidence type="ECO:0000256" key="12">
    <source>
        <dbReference type="RuleBase" id="RU004161"/>
    </source>
</evidence>
<dbReference type="PRINTS" id="PR00144">
    <property type="entry name" value="DALDHYDRTASE"/>
</dbReference>
<evidence type="ECO:0000256" key="10">
    <source>
        <dbReference type="ARBA" id="ARBA00047651"/>
    </source>
</evidence>
<evidence type="ECO:0000256" key="2">
    <source>
        <dbReference type="ARBA" id="ARBA00008055"/>
    </source>
</evidence>
<evidence type="ECO:0000256" key="3">
    <source>
        <dbReference type="ARBA" id="ARBA00011823"/>
    </source>
</evidence>
<dbReference type="Proteomes" id="UP000603904">
    <property type="component" value="Unassembled WGS sequence"/>
</dbReference>
<evidence type="ECO:0000256" key="5">
    <source>
        <dbReference type="ARBA" id="ARBA00020771"/>
    </source>
</evidence>
<dbReference type="Pfam" id="PF00490">
    <property type="entry name" value="ALAD"/>
    <property type="match status" value="1"/>
</dbReference>
<dbReference type="InterPro" id="IPR030656">
    <property type="entry name" value="ALAD_AS"/>
</dbReference>